<keyword evidence="1" id="KW-1133">Transmembrane helix</keyword>
<name>A0A1V3NDG5_9GAMM</name>
<protein>
    <recommendedName>
        <fullName evidence="4">DUF3185 domain-containing protein</fullName>
    </recommendedName>
</protein>
<keyword evidence="1" id="KW-0812">Transmembrane</keyword>
<evidence type="ECO:0000256" key="1">
    <source>
        <dbReference type="SAM" id="Phobius"/>
    </source>
</evidence>
<sequence>MHWTRILGIALLVGGGILLWMGFSATETVGEELRQTVTGQYSDTTTAYLVGGGVAAAVGIVLLLFGARR</sequence>
<keyword evidence="1" id="KW-0472">Membrane</keyword>
<dbReference type="AlphaFoldDB" id="A0A1V3NDG5"/>
<dbReference type="Proteomes" id="UP000189462">
    <property type="component" value="Unassembled WGS sequence"/>
</dbReference>
<evidence type="ECO:0000313" key="2">
    <source>
        <dbReference type="EMBL" id="OOG23147.1"/>
    </source>
</evidence>
<dbReference type="InterPro" id="IPR021521">
    <property type="entry name" value="DUF3185"/>
</dbReference>
<reference evidence="2 3" key="1">
    <citation type="submission" date="2017-02" db="EMBL/GenBank/DDBJ databases">
        <title>Genomic diversity within the haloalkaliphilic genus Thioalkalivibrio.</title>
        <authorList>
            <person name="Ahn A.-C."/>
            <person name="Meier-Kolthoff J."/>
            <person name="Overmars L."/>
            <person name="Richter M."/>
            <person name="Woyke T."/>
            <person name="Sorokin D.Y."/>
            <person name="Muyzer G."/>
        </authorList>
    </citation>
    <scope>NUCLEOTIDE SEQUENCE [LARGE SCALE GENOMIC DNA]</scope>
    <source>
        <strain evidence="2 3">ALJD</strain>
    </source>
</reference>
<dbReference type="STRING" id="108003.B1C78_12190"/>
<feature type="transmembrane region" description="Helical" evidence="1">
    <location>
        <begin position="48"/>
        <end position="67"/>
    </location>
</feature>
<accession>A0A1V3NDG5</accession>
<evidence type="ECO:0008006" key="4">
    <source>
        <dbReference type="Google" id="ProtNLM"/>
    </source>
</evidence>
<dbReference type="EMBL" id="MVBK01000076">
    <property type="protein sequence ID" value="OOG23147.1"/>
    <property type="molecule type" value="Genomic_DNA"/>
</dbReference>
<keyword evidence="3" id="KW-1185">Reference proteome</keyword>
<organism evidence="2 3">
    <name type="scientific">Thioalkalivibrio denitrificans</name>
    <dbReference type="NCBI Taxonomy" id="108003"/>
    <lineage>
        <taxon>Bacteria</taxon>
        <taxon>Pseudomonadati</taxon>
        <taxon>Pseudomonadota</taxon>
        <taxon>Gammaproteobacteria</taxon>
        <taxon>Chromatiales</taxon>
        <taxon>Ectothiorhodospiraceae</taxon>
        <taxon>Thioalkalivibrio</taxon>
    </lineage>
</organism>
<dbReference type="RefSeq" id="WP_077279429.1">
    <property type="nucleotide sequence ID" value="NZ_MVBK01000076.1"/>
</dbReference>
<proteinExistence type="predicted"/>
<gene>
    <name evidence="2" type="ORF">B1C78_12190</name>
</gene>
<evidence type="ECO:0000313" key="3">
    <source>
        <dbReference type="Proteomes" id="UP000189462"/>
    </source>
</evidence>
<comment type="caution">
    <text evidence="2">The sequence shown here is derived from an EMBL/GenBank/DDBJ whole genome shotgun (WGS) entry which is preliminary data.</text>
</comment>
<dbReference type="Pfam" id="PF11381">
    <property type="entry name" value="DUF3185"/>
    <property type="match status" value="1"/>
</dbReference>